<dbReference type="PIRSF" id="PIRSF002162">
    <property type="entry name" value="Ribosomal_L6"/>
    <property type="match status" value="1"/>
</dbReference>
<keyword evidence="6" id="KW-1185">Reference proteome</keyword>
<evidence type="ECO:0000256" key="1">
    <source>
        <dbReference type="ARBA" id="ARBA00009356"/>
    </source>
</evidence>
<dbReference type="SUPFAM" id="SSF56053">
    <property type="entry name" value="Ribosomal protein L6"/>
    <property type="match status" value="2"/>
</dbReference>
<dbReference type="Gene3D" id="3.90.930.12">
    <property type="entry name" value="Ribosomal protein L6, alpha-beta domain"/>
    <property type="match status" value="2"/>
</dbReference>
<dbReference type="PANTHER" id="PTHR11655">
    <property type="entry name" value="60S/50S RIBOSOMAL PROTEIN L6/L9"/>
    <property type="match status" value="1"/>
</dbReference>
<dbReference type="OrthoDB" id="10252633at2759"/>
<feature type="domain" description="Large ribosomal subunit protein uL6 alpha-beta" evidence="4">
    <location>
        <begin position="97"/>
        <end position="176"/>
    </location>
</feature>
<protein>
    <submittedName>
        <fullName evidence="5">60S ribosomal protein L9B</fullName>
    </submittedName>
</protein>
<keyword evidence="3" id="KW-0687">Ribonucleoprotein</keyword>
<dbReference type="GO" id="GO:0002181">
    <property type="term" value="P:cytoplasmic translation"/>
    <property type="evidence" value="ECO:0007669"/>
    <property type="project" value="TreeGrafter"/>
</dbReference>
<dbReference type="GO" id="GO:0022625">
    <property type="term" value="C:cytosolic large ribosomal subunit"/>
    <property type="evidence" value="ECO:0007669"/>
    <property type="project" value="TreeGrafter"/>
</dbReference>
<feature type="domain" description="Large ribosomal subunit protein uL6 alpha-beta" evidence="4">
    <location>
        <begin position="12"/>
        <end position="85"/>
    </location>
</feature>
<dbReference type="FunFam" id="3.90.930.12:FF:000004">
    <property type="entry name" value="60S ribosomal protein L9"/>
    <property type="match status" value="1"/>
</dbReference>
<dbReference type="PROSITE" id="PS00700">
    <property type="entry name" value="RIBOSOMAL_L6_2"/>
    <property type="match status" value="1"/>
</dbReference>
<dbReference type="GO" id="GO:0003735">
    <property type="term" value="F:structural constituent of ribosome"/>
    <property type="evidence" value="ECO:0007669"/>
    <property type="project" value="InterPro"/>
</dbReference>
<name>A0A9W7Y0D5_9FUNG</name>
<gene>
    <name evidence="5" type="primary">RPL9B</name>
    <name evidence="5" type="ORF">LPJ53_003299</name>
</gene>
<evidence type="ECO:0000313" key="5">
    <source>
        <dbReference type="EMBL" id="KAJ1722257.1"/>
    </source>
</evidence>
<dbReference type="InterPro" id="IPR020040">
    <property type="entry name" value="Ribosomal_uL6_a/b-dom"/>
</dbReference>
<accession>A0A9W7Y0D5</accession>
<comment type="similarity">
    <text evidence="1">Belongs to the universal ribosomal protein uL6 family.</text>
</comment>
<dbReference type="FunFam" id="3.90.930.12:FF:000003">
    <property type="entry name" value="60S ribosomal protein L9"/>
    <property type="match status" value="1"/>
</dbReference>
<dbReference type="GO" id="GO:0019843">
    <property type="term" value="F:rRNA binding"/>
    <property type="evidence" value="ECO:0007669"/>
    <property type="project" value="InterPro"/>
</dbReference>
<dbReference type="InterPro" id="IPR000702">
    <property type="entry name" value="Ribosomal_uL6-like"/>
</dbReference>
<keyword evidence="2 5" id="KW-0689">Ribosomal protein</keyword>
<evidence type="ECO:0000256" key="2">
    <source>
        <dbReference type="ARBA" id="ARBA00022980"/>
    </source>
</evidence>
<dbReference type="Proteomes" id="UP001149813">
    <property type="component" value="Unassembled WGS sequence"/>
</dbReference>
<dbReference type="AlphaFoldDB" id="A0A9W7Y0D5"/>
<dbReference type="InterPro" id="IPR036789">
    <property type="entry name" value="Ribosomal_uL6-like_a/b-dom_sf"/>
</dbReference>
<evidence type="ECO:0000259" key="4">
    <source>
        <dbReference type="Pfam" id="PF00347"/>
    </source>
</evidence>
<organism evidence="5 6">
    <name type="scientific">Coemansia erecta</name>
    <dbReference type="NCBI Taxonomy" id="147472"/>
    <lineage>
        <taxon>Eukaryota</taxon>
        <taxon>Fungi</taxon>
        <taxon>Fungi incertae sedis</taxon>
        <taxon>Zoopagomycota</taxon>
        <taxon>Kickxellomycotina</taxon>
        <taxon>Kickxellomycetes</taxon>
        <taxon>Kickxellales</taxon>
        <taxon>Kickxellaceae</taxon>
        <taxon>Coemansia</taxon>
    </lineage>
</organism>
<dbReference type="PANTHER" id="PTHR11655:SF16">
    <property type="entry name" value="60S RIBOSOMAL PROTEIN L9"/>
    <property type="match status" value="1"/>
</dbReference>
<dbReference type="EMBL" id="JANBOJ010000121">
    <property type="protein sequence ID" value="KAJ1722257.1"/>
    <property type="molecule type" value="Genomic_DNA"/>
</dbReference>
<dbReference type="Pfam" id="PF00347">
    <property type="entry name" value="Ribosomal_L6"/>
    <property type="match status" value="2"/>
</dbReference>
<proteinExistence type="inferred from homology"/>
<dbReference type="InterPro" id="IPR002359">
    <property type="entry name" value="Ribosomal_uL6_CS2"/>
</dbReference>
<evidence type="ECO:0000256" key="3">
    <source>
        <dbReference type="ARBA" id="ARBA00023274"/>
    </source>
</evidence>
<comment type="caution">
    <text evidence="5">The sequence shown here is derived from an EMBL/GenBank/DDBJ whole genome shotgun (WGS) entry which is preliminary data.</text>
</comment>
<reference evidence="5" key="1">
    <citation type="submission" date="2022-07" db="EMBL/GenBank/DDBJ databases">
        <title>Phylogenomic reconstructions and comparative analyses of Kickxellomycotina fungi.</title>
        <authorList>
            <person name="Reynolds N.K."/>
            <person name="Stajich J.E."/>
            <person name="Barry K."/>
            <person name="Grigoriev I.V."/>
            <person name="Crous P."/>
            <person name="Smith M.E."/>
        </authorList>
    </citation>
    <scope>NUCLEOTIDE SEQUENCE</scope>
    <source>
        <strain evidence="5">NBRC 32514</strain>
    </source>
</reference>
<sequence>MKHIQKDDTVTIPEDVTVSIKARVITVTGPRGTLTRDLRHIQVDIQRPTKNTIRVIVWQGGRKHVACIRTVCSHISNLIKGVTKGFEYKMRFVYAHFPISVNINKEERSVEIRNFLGERYVRKVNLLPGVDIVQTIGVKDELVLSGNDINNVSQSAAAIQQATRVRNKDIRKFLDGVYVSEKNTVVKEVV</sequence>
<evidence type="ECO:0000313" key="6">
    <source>
        <dbReference type="Proteomes" id="UP001149813"/>
    </source>
</evidence>